<dbReference type="SUPFAM" id="SSF56112">
    <property type="entry name" value="Protein kinase-like (PK-like)"/>
    <property type="match status" value="1"/>
</dbReference>
<feature type="region of interest" description="Disordered" evidence="3">
    <location>
        <begin position="1216"/>
        <end position="1237"/>
    </location>
</feature>
<evidence type="ECO:0000313" key="5">
    <source>
        <dbReference type="Proteomes" id="UP000039865"/>
    </source>
</evidence>
<evidence type="ECO:0000256" key="2">
    <source>
        <dbReference type="ARBA" id="ARBA00022803"/>
    </source>
</evidence>
<dbReference type="InParanoid" id="A0A078AVE2"/>
<keyword evidence="1" id="KW-0677">Repeat</keyword>
<name>A0A078AVE2_STYLE</name>
<dbReference type="Pfam" id="PF13181">
    <property type="entry name" value="TPR_8"/>
    <property type="match status" value="2"/>
</dbReference>
<reference evidence="4 5" key="1">
    <citation type="submission" date="2014-06" db="EMBL/GenBank/DDBJ databases">
        <authorList>
            <person name="Swart Estienne"/>
        </authorList>
    </citation>
    <scope>NUCLEOTIDE SEQUENCE [LARGE SCALE GENOMIC DNA]</scope>
    <source>
        <strain evidence="4 5">130c</strain>
    </source>
</reference>
<dbReference type="SUPFAM" id="SSF48452">
    <property type="entry name" value="TPR-like"/>
    <property type="match status" value="2"/>
</dbReference>
<keyword evidence="5" id="KW-1185">Reference proteome</keyword>
<evidence type="ECO:0000256" key="1">
    <source>
        <dbReference type="ARBA" id="ARBA00022737"/>
    </source>
</evidence>
<gene>
    <name evidence="4" type="primary">Contig14763.g15726</name>
    <name evidence="4" type="ORF">STYLEM_15240</name>
</gene>
<feature type="region of interest" description="Disordered" evidence="3">
    <location>
        <begin position="1"/>
        <end position="49"/>
    </location>
</feature>
<dbReference type="OrthoDB" id="7103806at2759"/>
<protein>
    <submittedName>
        <fullName evidence="4">Mbre tpr repeat protein</fullName>
    </submittedName>
</protein>
<dbReference type="Pfam" id="PF13424">
    <property type="entry name" value="TPR_12"/>
    <property type="match status" value="2"/>
</dbReference>
<dbReference type="EMBL" id="CCKQ01014395">
    <property type="protein sequence ID" value="CDW86149.1"/>
    <property type="molecule type" value="Genomic_DNA"/>
</dbReference>
<dbReference type="PANTHER" id="PTHR45641:SF19">
    <property type="entry name" value="NEPHROCYSTIN-3"/>
    <property type="match status" value="1"/>
</dbReference>
<dbReference type="InterPro" id="IPR019734">
    <property type="entry name" value="TPR_rpt"/>
</dbReference>
<evidence type="ECO:0000313" key="4">
    <source>
        <dbReference type="EMBL" id="CDW86149.1"/>
    </source>
</evidence>
<dbReference type="PANTHER" id="PTHR45641">
    <property type="entry name" value="TETRATRICOPEPTIDE REPEAT PROTEIN (AFU_ORTHOLOGUE AFUA_6G03870)"/>
    <property type="match status" value="1"/>
</dbReference>
<evidence type="ECO:0000256" key="3">
    <source>
        <dbReference type="SAM" id="MobiDB-lite"/>
    </source>
</evidence>
<keyword evidence="2" id="KW-0802">TPR repeat</keyword>
<dbReference type="Gene3D" id="1.25.40.10">
    <property type="entry name" value="Tetratricopeptide repeat domain"/>
    <property type="match status" value="2"/>
</dbReference>
<feature type="compositionally biased region" description="Polar residues" evidence="3">
    <location>
        <begin position="16"/>
        <end position="29"/>
    </location>
</feature>
<dbReference type="Proteomes" id="UP000039865">
    <property type="component" value="Unassembled WGS sequence"/>
</dbReference>
<accession>A0A078AVE2</accession>
<organism evidence="4 5">
    <name type="scientific">Stylonychia lemnae</name>
    <name type="common">Ciliate</name>
    <dbReference type="NCBI Taxonomy" id="5949"/>
    <lineage>
        <taxon>Eukaryota</taxon>
        <taxon>Sar</taxon>
        <taxon>Alveolata</taxon>
        <taxon>Ciliophora</taxon>
        <taxon>Intramacronucleata</taxon>
        <taxon>Spirotrichea</taxon>
        <taxon>Stichotrichia</taxon>
        <taxon>Sporadotrichida</taxon>
        <taxon>Oxytrichidae</taxon>
        <taxon>Stylonychinae</taxon>
        <taxon>Stylonychia</taxon>
    </lineage>
</organism>
<dbReference type="AlphaFoldDB" id="A0A078AVE2"/>
<dbReference type="InterPro" id="IPR011009">
    <property type="entry name" value="Kinase-like_dom_sf"/>
</dbReference>
<proteinExistence type="predicted"/>
<sequence>MGNNNSCCCNKRDNQQNENQSGFSDNPNFNLEKKVYQSPRGNNDNTNEMSNYNTLKSKINEFKLRFNQKFLSGQGSQKNLNSANLETGSTQSNAKSYVNNNRQRHMFTPNKDGMVSEIMDEDLNNSNDEEVRRKRQLLCSINISALTPCYQEGHEDIFEYETLSSSNLYINGKLLLIFSEYVAPRSTPNHEAPQINFDQSHRLPTIQPNNAKRVLINSKIYDLFHPTHGDYLFDIVGVNQNIVIQPMEIHKEEEQVQFENSYIKETKLLEKVVGLLKNTVSYQKIDKIQLQYETETSYTFKINQTGYENIKLKIPKDPKYVNINELGILEDLFFEAQLQKLLYEQSYINEVKEEVIMINALDQSVSDYLVVIEEPDLSLHDLYHSIKDPRDNSIISQGLWFNNKKEHFSVTKYLLYLFKALQTIQYLHKNGIVLSGIRPDEILIDRSTQNVKFKNFLYSSVLTKGGKPILAQQLAMGSNANDSSRIDTSRTEEVENEFADINGEFNIFMKNNDHFKLKRYDEKYSATNEVRDVFNKNFKKEIFKFNKKYVHSLFLQTQNYSEQTIKFNDIASIIQCFKLSNIQELISCEILNKAEQMIISLIEKEILVDSTIYFKNKQILKIMIKRLKKFVFSNPEVLNYLIDQSVLEGNYSFALQLCTVTLDKQTQNKYGIFTALNTEDNQITVQEKLIEYHLKRAKIYRLMKYHQKTAIKDIKQALFIINMHFQEKIELKTMLMMDMVELLIEVNDLNDAIIKLQSVEQQIKNSSTNPGEKNLQSNANLLLKYNDIRAKIYELKKDKQRKLTVDQESYQLCLGISNGDYKNYRVQDYQERIITTQIQKGSYEEAKSSINKYQQNCVGLYGDNSVQSIQQHLFRGQIEQSKQNEDEALNYFTSYLDMIREYYPEQTIQRANLYDRIGFVLSDKKFFQKAQNYYERSLNIKLYIFGENNEQTAISFNYLGSLLQNQNLNQQALEYLMKALNIHLKLNQNNETYPMHQLYYQIALAHKSSKNYEKSTFYLEKTLIIMNQPQNKHSVNQTFLAEVYNDLGMIYKLKQEHLKAINNLKDCLKIKKKILNNQSNEQSLSYLYQSLASLYLSIKKYERSLEYTQQEIQVLTHHFGSQHQSLATPLYRVGTIYYSIGNQDKALISLKEARQILKANISLNSANSSVNKISPEQRRMSTSSMSGAQGERDLLFRVEQLIGECNGGKNTQFARVRSNTQKDSTSQSPSKLNIFST</sequence>
<dbReference type="InterPro" id="IPR011990">
    <property type="entry name" value="TPR-like_helical_dom_sf"/>
</dbReference>
<feature type="compositionally biased region" description="Polar residues" evidence="3">
    <location>
        <begin position="39"/>
        <end position="49"/>
    </location>
</feature>
<dbReference type="SMART" id="SM00028">
    <property type="entry name" value="TPR"/>
    <property type="match status" value="8"/>
</dbReference>